<dbReference type="RefSeq" id="WP_354281217.1">
    <property type="nucleotide sequence ID" value="NZ_JBEPMK010000005.1"/>
</dbReference>
<dbReference type="InterPro" id="IPR036629">
    <property type="entry name" value="YjbJ_sf"/>
</dbReference>
<protein>
    <submittedName>
        <fullName evidence="3">Uncharacterized protein YjbJ (UPF0337 family)</fullName>
    </submittedName>
</protein>
<accession>A0ABV2JPK7</accession>
<dbReference type="InterPro" id="IPR050423">
    <property type="entry name" value="UPF0337_stress_rsp"/>
</dbReference>
<evidence type="ECO:0000256" key="1">
    <source>
        <dbReference type="ARBA" id="ARBA00009129"/>
    </source>
</evidence>
<evidence type="ECO:0000313" key="4">
    <source>
        <dbReference type="Proteomes" id="UP001549055"/>
    </source>
</evidence>
<reference evidence="3 4" key="1">
    <citation type="submission" date="2024-06" db="EMBL/GenBank/DDBJ databases">
        <title>Genomic Encyclopedia of Type Strains, Phase IV (KMG-IV): sequencing the most valuable type-strain genomes for metagenomic binning, comparative biology and taxonomic classification.</title>
        <authorList>
            <person name="Goeker M."/>
        </authorList>
    </citation>
    <scope>NUCLEOTIDE SEQUENCE [LARGE SCALE GENOMIC DNA]</scope>
    <source>
        <strain evidence="3 4">DSM 15349</strain>
    </source>
</reference>
<name>A0ABV2JPK7_9STRE</name>
<keyword evidence="4" id="KW-1185">Reference proteome</keyword>
<dbReference type="PANTHER" id="PTHR34977:SF1">
    <property type="entry name" value="UPF0337 PROTEIN YJBJ"/>
    <property type="match status" value="1"/>
</dbReference>
<dbReference type="InterPro" id="IPR008462">
    <property type="entry name" value="CsbD"/>
</dbReference>
<dbReference type="Proteomes" id="UP001549055">
    <property type="component" value="Unassembled WGS sequence"/>
</dbReference>
<gene>
    <name evidence="3" type="ORF">ABID27_001434</name>
</gene>
<dbReference type="Pfam" id="PF05532">
    <property type="entry name" value="CsbD"/>
    <property type="match status" value="1"/>
</dbReference>
<evidence type="ECO:0000259" key="2">
    <source>
        <dbReference type="Pfam" id="PF05532"/>
    </source>
</evidence>
<dbReference type="EMBL" id="JBEPMK010000005">
    <property type="protein sequence ID" value="MET3644803.1"/>
    <property type="molecule type" value="Genomic_DNA"/>
</dbReference>
<feature type="domain" description="CsbD-like" evidence="2">
    <location>
        <begin position="4"/>
        <end position="55"/>
    </location>
</feature>
<proteinExistence type="inferred from homology"/>
<comment type="similarity">
    <text evidence="1">Belongs to the UPF0337 (CsbD) family.</text>
</comment>
<organism evidence="3 4">
    <name type="scientific">Streptococcus gallinaceus</name>
    <dbReference type="NCBI Taxonomy" id="165758"/>
    <lineage>
        <taxon>Bacteria</taxon>
        <taxon>Bacillati</taxon>
        <taxon>Bacillota</taxon>
        <taxon>Bacilli</taxon>
        <taxon>Lactobacillales</taxon>
        <taxon>Streptococcaceae</taxon>
        <taxon>Streptococcus</taxon>
    </lineage>
</organism>
<dbReference type="SUPFAM" id="SSF69047">
    <property type="entry name" value="Hypothetical protein YjbJ"/>
    <property type="match status" value="1"/>
</dbReference>
<sequence length="69" mass="7454">MSEEKFDAKLDQVTGSVKEGLGKLTGDKEVETEGKVEKLAGKVKETIEDVKDTVKGAVDGLKKSTDEEK</sequence>
<dbReference type="PANTHER" id="PTHR34977">
    <property type="entry name" value="UPF0337 PROTEIN YJBJ"/>
    <property type="match status" value="1"/>
</dbReference>
<evidence type="ECO:0000313" key="3">
    <source>
        <dbReference type="EMBL" id="MET3644803.1"/>
    </source>
</evidence>
<comment type="caution">
    <text evidence="3">The sequence shown here is derived from an EMBL/GenBank/DDBJ whole genome shotgun (WGS) entry which is preliminary data.</text>
</comment>
<dbReference type="Gene3D" id="1.10.1470.10">
    <property type="entry name" value="YjbJ"/>
    <property type="match status" value="1"/>
</dbReference>